<dbReference type="Pfam" id="PF01382">
    <property type="entry name" value="Avidin"/>
    <property type="match status" value="1"/>
</dbReference>
<dbReference type="GO" id="GO:0009374">
    <property type="term" value="F:biotin binding"/>
    <property type="evidence" value="ECO:0007669"/>
    <property type="project" value="InterPro"/>
</dbReference>
<evidence type="ECO:0000256" key="5">
    <source>
        <dbReference type="ARBA" id="ARBA00023157"/>
    </source>
</evidence>
<reference evidence="10" key="1">
    <citation type="submission" date="2022-02" db="EMBL/GenBank/DDBJ databases">
        <title>Atlantic sturgeon de novo genome assembly.</title>
        <authorList>
            <person name="Stock M."/>
            <person name="Klopp C."/>
            <person name="Guiguen Y."/>
            <person name="Cabau C."/>
            <person name="Parinello H."/>
            <person name="Santidrian Yebra-Pimentel E."/>
            <person name="Kuhl H."/>
            <person name="Dirks R.P."/>
            <person name="Guessner J."/>
            <person name="Wuertz S."/>
            <person name="Du K."/>
            <person name="Schartl M."/>
        </authorList>
    </citation>
    <scope>NUCLEOTIDE SEQUENCE</scope>
    <source>
        <strain evidence="10">STURGEONOMICS-FGT-2020</strain>
        <tissue evidence="10">Whole blood</tissue>
    </source>
</reference>
<gene>
    <name evidence="10" type="primary">AVD</name>
    <name evidence="10" type="ORF">AOXY_G9450</name>
</gene>
<evidence type="ECO:0000313" key="10">
    <source>
        <dbReference type="EMBL" id="KAK1168647.1"/>
    </source>
</evidence>
<evidence type="ECO:0000256" key="1">
    <source>
        <dbReference type="ARBA" id="ARBA00004613"/>
    </source>
</evidence>
<dbReference type="InterPro" id="IPR005468">
    <property type="entry name" value="Avidin/str"/>
</dbReference>
<evidence type="ECO:0000256" key="2">
    <source>
        <dbReference type="ARBA" id="ARBA00006297"/>
    </source>
</evidence>
<comment type="subcellular location">
    <subcellularLocation>
        <location evidence="1">Secreted</location>
    </subcellularLocation>
</comment>
<dbReference type="InterPro" id="IPR005469">
    <property type="entry name" value="Avidin"/>
</dbReference>
<dbReference type="PROSITE" id="PS51326">
    <property type="entry name" value="AVIDIN_2"/>
    <property type="match status" value="1"/>
</dbReference>
<dbReference type="PANTHER" id="PTHR34399:SF3">
    <property type="entry name" value="AVID PROTEIN-RELATED"/>
    <property type="match status" value="1"/>
</dbReference>
<dbReference type="InterPro" id="IPR036896">
    <property type="entry name" value="Avidin-like_sf"/>
</dbReference>
<proteinExistence type="inferred from homology"/>
<sequence length="143" mass="16152">MKNMIIFSTFILLFQVALYNCNAEKCDLKGKWKNELGSNMTISETDKNGYFLGSYLTAVTTHTNVEIKKSPISGVMVHSSQPIFAFHVKWTFSDSITTFTGQCFVDSSGERLETMWLLKATARSSDDNWASTRVGSNVFRRLI</sequence>
<dbReference type="GO" id="GO:0005576">
    <property type="term" value="C:extracellular region"/>
    <property type="evidence" value="ECO:0007669"/>
    <property type="project" value="UniProtKB-SubCell"/>
</dbReference>
<keyword evidence="11" id="KW-1185">Reference proteome</keyword>
<organism evidence="10 11">
    <name type="scientific">Acipenser oxyrinchus oxyrinchus</name>
    <dbReference type="NCBI Taxonomy" id="40147"/>
    <lineage>
        <taxon>Eukaryota</taxon>
        <taxon>Metazoa</taxon>
        <taxon>Chordata</taxon>
        <taxon>Craniata</taxon>
        <taxon>Vertebrata</taxon>
        <taxon>Euteleostomi</taxon>
        <taxon>Actinopterygii</taxon>
        <taxon>Chondrostei</taxon>
        <taxon>Acipenseriformes</taxon>
        <taxon>Acipenseridae</taxon>
        <taxon>Acipenser</taxon>
    </lineage>
</organism>
<keyword evidence="7" id="KW-0092">Biotin</keyword>
<evidence type="ECO:0000256" key="3">
    <source>
        <dbReference type="ARBA" id="ARBA00022525"/>
    </source>
</evidence>
<dbReference type="InterPro" id="IPR051764">
    <property type="entry name" value="Avidin/Streptavidin-rel"/>
</dbReference>
<feature type="disulfide bond" evidence="8">
    <location>
        <begin position="26"/>
        <end position="103"/>
    </location>
</feature>
<comment type="caution">
    <text evidence="10">The sequence shown here is derived from an EMBL/GenBank/DDBJ whole genome shotgun (WGS) entry which is preliminary data.</text>
</comment>
<dbReference type="Gene3D" id="2.40.128.30">
    <property type="entry name" value="Avidin-like"/>
    <property type="match status" value="1"/>
</dbReference>
<keyword evidence="4 9" id="KW-0732">Signal</keyword>
<keyword evidence="5 8" id="KW-1015">Disulfide bond</keyword>
<evidence type="ECO:0000256" key="9">
    <source>
        <dbReference type="SAM" id="SignalP"/>
    </source>
</evidence>
<accession>A0AAD8G859</accession>
<feature type="chain" id="PRO_5041990767" evidence="9">
    <location>
        <begin position="24"/>
        <end position="143"/>
    </location>
</feature>
<keyword evidence="6" id="KW-0325">Glycoprotein</keyword>
<dbReference type="Proteomes" id="UP001230051">
    <property type="component" value="Unassembled WGS sequence"/>
</dbReference>
<evidence type="ECO:0000256" key="4">
    <source>
        <dbReference type="ARBA" id="ARBA00022729"/>
    </source>
</evidence>
<comment type="similarity">
    <text evidence="2">Belongs to the avidin/streptavidin family.</text>
</comment>
<evidence type="ECO:0000256" key="8">
    <source>
        <dbReference type="PIRSR" id="PIRSR605468-51"/>
    </source>
</evidence>
<keyword evidence="3" id="KW-0964">Secreted</keyword>
<dbReference type="PRINTS" id="PR00709">
    <property type="entry name" value="AVIDIN"/>
</dbReference>
<protein>
    <submittedName>
        <fullName evidence="10">Avidin</fullName>
    </submittedName>
</protein>
<dbReference type="SUPFAM" id="SSF50876">
    <property type="entry name" value="Avidin/streptavidin"/>
    <property type="match status" value="1"/>
</dbReference>
<evidence type="ECO:0000256" key="7">
    <source>
        <dbReference type="ARBA" id="ARBA00023267"/>
    </source>
</evidence>
<dbReference type="EMBL" id="JAGXEW010000008">
    <property type="protein sequence ID" value="KAK1168647.1"/>
    <property type="molecule type" value="Genomic_DNA"/>
</dbReference>
<feature type="signal peptide" evidence="9">
    <location>
        <begin position="1"/>
        <end position="23"/>
    </location>
</feature>
<evidence type="ECO:0000313" key="11">
    <source>
        <dbReference type="Proteomes" id="UP001230051"/>
    </source>
</evidence>
<name>A0AAD8G859_ACIOX</name>
<evidence type="ECO:0000256" key="6">
    <source>
        <dbReference type="ARBA" id="ARBA00023180"/>
    </source>
</evidence>
<dbReference type="AlphaFoldDB" id="A0AAD8G859"/>
<dbReference type="PANTHER" id="PTHR34399">
    <property type="entry name" value="AVIDIN-RELATED"/>
    <property type="match status" value="1"/>
</dbReference>